<keyword evidence="7" id="KW-0198">Cysteine biosynthesis</keyword>
<dbReference type="PROSITE" id="PS50263">
    <property type="entry name" value="CN_HYDROLASE"/>
    <property type="match status" value="1"/>
</dbReference>
<evidence type="ECO:0000256" key="7">
    <source>
        <dbReference type="ARBA" id="ARBA00023192"/>
    </source>
</evidence>
<evidence type="ECO:0000256" key="10">
    <source>
        <dbReference type="ARBA" id="ARBA00045076"/>
    </source>
</evidence>
<evidence type="ECO:0000256" key="16">
    <source>
        <dbReference type="ARBA" id="ARBA00047477"/>
    </source>
</evidence>
<dbReference type="FunFam" id="3.90.1150.10:FF:000008">
    <property type="entry name" value="Cystathionine gamma-synthase"/>
    <property type="match status" value="2"/>
</dbReference>
<evidence type="ECO:0000256" key="1">
    <source>
        <dbReference type="ARBA" id="ARBA00001933"/>
    </source>
</evidence>
<protein>
    <recommendedName>
        <fullName evidence="5">Cystathionine gamma-lyase</fullName>
        <ecNumber evidence="4">4.4.1.1</ecNumber>
        <ecNumber evidence="12">4.4.1.2</ecNumber>
    </recommendedName>
    <alternativeName>
        <fullName evidence="14">Cysteine desulfhydrase</fullName>
    </alternativeName>
    <alternativeName>
        <fullName evidence="9">Cysteine-protein sulfhydrase</fullName>
    </alternativeName>
    <alternativeName>
        <fullName evidence="8">Gamma-cystathionase</fullName>
    </alternativeName>
    <alternativeName>
        <fullName evidence="13">Homocysteine desulfhydrase</fullName>
    </alternativeName>
</protein>
<name>A0A7J6CZC4_9TELE</name>
<evidence type="ECO:0000256" key="15">
    <source>
        <dbReference type="ARBA" id="ARBA00047376"/>
    </source>
</evidence>
<dbReference type="SUPFAM" id="SSF56317">
    <property type="entry name" value="Carbon-nitrogen hydrolase"/>
    <property type="match status" value="1"/>
</dbReference>
<sequence>MASQRQKDSSAGYQPVFKSFATDAIHVGSEPEQWNSMAVVPPISLSTTFKQHGPGKHAGFEYSRCGNPTRNCLERAVAALDGAQYCLALSSGMAASLTITHLLKSGDGILCMNGVYGGTHEYFSKIAAEFGLDVSFADLTKIKAALKPNTKMLWIETPSNPTLNVVDIKGCADIVHKHNKDIIVVVDNTFMSAYFQRPLALGADICMCSASKYMNGHSDVLMGLISLNRDDIYERLKFLQSALGAVPSPFDCYMCHRGLKTLHVRMKQHFKNAMAAAQFLEADPRVDRVIFPGLPSHPQHELMKRQCTGCPGMISFYIKGKLEHASTFLSSLKLITFGDSLGGVESLAEHPASMSHVSVPENEKKELGISDTLIRLSVGLEDEENIIADLDQALRAAQLINKQLIFCPLEFRLAVVQLHVSKIKADNLGRAQTLVKEAAGQGAKVVVLPECFKSPYGTGFFAEYAEKIPGESTQVLSETAKNCGVYLVAGSVGKFTVKPKDQGRMARSPITPAMHSSTKWDPVISSSVISGASMASQRQKDSSAGYQPVFKSFATDAIHVGSEPEQWNSMAVVPPISLSTTFKQHGPGKHAGFEYSRSGNPTRNCLERAVAALDGAQYCLALASGLAATLTITHLFKAGDGILCMNDVYGGTNRYFRKIAAEVGFDISFADLTKLEELKAALKPNTKMVWIETPTNPTMKVVDIKGCADIVHKHNKDIIVVVDNTFMSAYFQRPLELGADICMYSATKYMNGHSDVVMGLISLNRDDIYERLKFLQNALGAVPSPFDCYMCNRGLKTLHVRMKQHFKNATAVAQFLEADPRVDRVIFPGLPSHPQHELTKRQCTGCPGMITFYIKGKLEHASTFLSSLKLFALAESLGGYESLAEHPAIMTHASVSEGERKELGISDTLIRLSVGLEDEEDIIADLDQALRAAHPKK</sequence>
<dbReference type="EC" id="4.4.1.1" evidence="4"/>
<evidence type="ECO:0000256" key="12">
    <source>
        <dbReference type="ARBA" id="ARBA00047175"/>
    </source>
</evidence>
<feature type="domain" description="CN hydrolase" evidence="19">
    <location>
        <begin position="411"/>
        <end position="674"/>
    </location>
</feature>
<dbReference type="SUPFAM" id="SSF53383">
    <property type="entry name" value="PLP-dependent transferases"/>
    <property type="match status" value="2"/>
</dbReference>
<dbReference type="GO" id="GO:0019346">
    <property type="term" value="P:transsulfuration"/>
    <property type="evidence" value="ECO:0007669"/>
    <property type="project" value="InterPro"/>
</dbReference>
<dbReference type="GO" id="GO:0005737">
    <property type="term" value="C:cytoplasm"/>
    <property type="evidence" value="ECO:0007669"/>
    <property type="project" value="TreeGrafter"/>
</dbReference>
<dbReference type="InterPro" id="IPR036526">
    <property type="entry name" value="C-N_Hydrolase_sf"/>
</dbReference>
<comment type="caution">
    <text evidence="20">The sequence shown here is derived from an EMBL/GenBank/DDBJ whole genome shotgun (WGS) entry which is preliminary data.</text>
</comment>
<evidence type="ECO:0000256" key="17">
    <source>
        <dbReference type="ARBA" id="ARBA00048625"/>
    </source>
</evidence>
<dbReference type="AlphaFoldDB" id="A0A7J6CZC4"/>
<dbReference type="InterPro" id="IPR015424">
    <property type="entry name" value="PyrdxlP-dep_Trfase"/>
</dbReference>
<comment type="catalytic activity">
    <reaction evidence="16">
        <text>L,L-cystathionine + H2O = 2-oxobutanoate + L-cysteine + NH4(+)</text>
        <dbReference type="Rhea" id="RHEA:14005"/>
        <dbReference type="ChEBI" id="CHEBI:15377"/>
        <dbReference type="ChEBI" id="CHEBI:16763"/>
        <dbReference type="ChEBI" id="CHEBI:28938"/>
        <dbReference type="ChEBI" id="CHEBI:35235"/>
        <dbReference type="ChEBI" id="CHEBI:58161"/>
        <dbReference type="EC" id="4.4.1.1"/>
    </reaction>
    <physiologicalReaction direction="left-to-right" evidence="16">
        <dbReference type="Rhea" id="RHEA:14006"/>
    </physiologicalReaction>
</comment>
<dbReference type="GO" id="GO:0004123">
    <property type="term" value="F:cystathionine gamma-lyase activity"/>
    <property type="evidence" value="ECO:0007669"/>
    <property type="project" value="TreeGrafter"/>
</dbReference>
<evidence type="ECO:0000256" key="11">
    <source>
        <dbReference type="ARBA" id="ARBA00046537"/>
    </source>
</evidence>
<dbReference type="InterPro" id="IPR054542">
    <property type="entry name" value="Cys_met_metab_PP"/>
</dbReference>
<dbReference type="Pfam" id="PF01053">
    <property type="entry name" value="Cys_Met_Meta_PP"/>
    <property type="match status" value="2"/>
</dbReference>
<dbReference type="PROSITE" id="PS00868">
    <property type="entry name" value="CYS_MET_METAB_PP"/>
    <property type="match status" value="1"/>
</dbReference>
<dbReference type="Gene3D" id="3.40.640.10">
    <property type="entry name" value="Type I PLP-dependent aspartate aminotransferase-like (Major domain)"/>
    <property type="match status" value="2"/>
</dbReference>
<dbReference type="Pfam" id="PF00795">
    <property type="entry name" value="CN_hydrolase"/>
    <property type="match status" value="1"/>
</dbReference>
<comment type="catalytic activity">
    <reaction evidence="17">
        <text>L-selenocystathionine + H2O = L-selenocysteine + 2-oxobutanoate + NH4(+)</text>
        <dbReference type="Rhea" id="RHEA:31151"/>
        <dbReference type="ChEBI" id="CHEBI:15377"/>
        <dbReference type="ChEBI" id="CHEBI:16763"/>
        <dbReference type="ChEBI" id="CHEBI:28938"/>
        <dbReference type="ChEBI" id="CHEBI:57843"/>
        <dbReference type="ChEBI" id="CHEBI:62226"/>
    </reaction>
    <physiologicalReaction direction="left-to-right" evidence="17">
        <dbReference type="Rhea" id="RHEA:31152"/>
    </physiologicalReaction>
</comment>
<evidence type="ECO:0000256" key="9">
    <source>
        <dbReference type="ARBA" id="ARBA00031772"/>
    </source>
</evidence>
<dbReference type="PANTHER" id="PTHR11808:SF15">
    <property type="entry name" value="CYSTATHIONINE GAMMA-LYASE"/>
    <property type="match status" value="1"/>
</dbReference>
<comment type="subunit">
    <text evidence="11">Homotetramer. Interacts with CALM in a calcium-dependent manner.</text>
</comment>
<comment type="catalytic activity">
    <reaction evidence="15">
        <text>L-cysteine + H2O = hydrogen sulfide + pyruvate + NH4(+) + H(+)</text>
        <dbReference type="Rhea" id="RHEA:24931"/>
        <dbReference type="ChEBI" id="CHEBI:15361"/>
        <dbReference type="ChEBI" id="CHEBI:15377"/>
        <dbReference type="ChEBI" id="CHEBI:15378"/>
        <dbReference type="ChEBI" id="CHEBI:28938"/>
        <dbReference type="ChEBI" id="CHEBI:29919"/>
        <dbReference type="ChEBI" id="CHEBI:35235"/>
        <dbReference type="EC" id="4.4.1.1"/>
    </reaction>
    <physiologicalReaction direction="left-to-right" evidence="15">
        <dbReference type="Rhea" id="RHEA:24932"/>
    </physiologicalReaction>
</comment>
<evidence type="ECO:0000313" key="20">
    <source>
        <dbReference type="EMBL" id="KAF4112308.1"/>
    </source>
</evidence>
<evidence type="ECO:0000256" key="6">
    <source>
        <dbReference type="ARBA" id="ARBA00022898"/>
    </source>
</evidence>
<dbReference type="EMBL" id="JAAMOB010000006">
    <property type="protein sequence ID" value="KAF4112308.1"/>
    <property type="molecule type" value="Genomic_DNA"/>
</dbReference>
<dbReference type="UniPathway" id="UPA00136">
    <property type="reaction ID" value="UER00202"/>
</dbReference>
<proteinExistence type="inferred from homology"/>
<dbReference type="EC" id="4.4.1.2" evidence="12"/>
<evidence type="ECO:0000256" key="4">
    <source>
        <dbReference type="ARBA" id="ARBA00012085"/>
    </source>
</evidence>
<comment type="cofactor">
    <cofactor evidence="1">
        <name>pyridoxal 5'-phosphate</name>
        <dbReference type="ChEBI" id="CHEBI:597326"/>
    </cofactor>
</comment>
<evidence type="ECO:0000256" key="8">
    <source>
        <dbReference type="ARBA" id="ARBA00029853"/>
    </source>
</evidence>
<evidence type="ECO:0000256" key="2">
    <source>
        <dbReference type="ARBA" id="ARBA00005038"/>
    </source>
</evidence>
<evidence type="ECO:0000256" key="18">
    <source>
        <dbReference type="ARBA" id="ARBA00048780"/>
    </source>
</evidence>
<evidence type="ECO:0000256" key="3">
    <source>
        <dbReference type="ARBA" id="ARBA00009077"/>
    </source>
</evidence>
<dbReference type="Gene3D" id="3.90.1150.10">
    <property type="entry name" value="Aspartate Aminotransferase, domain 1"/>
    <property type="match status" value="2"/>
</dbReference>
<keyword evidence="6" id="KW-0663">Pyridoxal phosphate</keyword>
<evidence type="ECO:0000256" key="14">
    <source>
        <dbReference type="ARBA" id="ARBA00047211"/>
    </source>
</evidence>
<organism evidence="20 21">
    <name type="scientific">Onychostoma macrolepis</name>
    <dbReference type="NCBI Taxonomy" id="369639"/>
    <lineage>
        <taxon>Eukaryota</taxon>
        <taxon>Metazoa</taxon>
        <taxon>Chordata</taxon>
        <taxon>Craniata</taxon>
        <taxon>Vertebrata</taxon>
        <taxon>Euteleostomi</taxon>
        <taxon>Actinopterygii</taxon>
        <taxon>Neopterygii</taxon>
        <taxon>Teleostei</taxon>
        <taxon>Ostariophysi</taxon>
        <taxon>Cypriniformes</taxon>
        <taxon>Cyprinidae</taxon>
        <taxon>Acrossocheilinae</taxon>
        <taxon>Onychostoma</taxon>
    </lineage>
</organism>
<dbReference type="Proteomes" id="UP000579812">
    <property type="component" value="Unassembled WGS sequence"/>
</dbReference>
<reference evidence="20 21" key="1">
    <citation type="submission" date="2020-04" db="EMBL/GenBank/DDBJ databases">
        <title>Chromosome-level genome assembly of a cyprinid fish Onychostoma macrolepis by integration of Nanopore Sequencing, Bionano and Hi-C technology.</title>
        <authorList>
            <person name="Wang D."/>
        </authorList>
    </citation>
    <scope>NUCLEOTIDE SEQUENCE [LARGE SCALE GENOMIC DNA]</scope>
    <source>
        <strain evidence="20">SWU-2019</strain>
        <tissue evidence="20">Muscle</tissue>
    </source>
</reference>
<evidence type="ECO:0000256" key="13">
    <source>
        <dbReference type="ARBA" id="ARBA00047199"/>
    </source>
</evidence>
<evidence type="ECO:0000313" key="21">
    <source>
        <dbReference type="Proteomes" id="UP000579812"/>
    </source>
</evidence>
<dbReference type="GO" id="GO:0019343">
    <property type="term" value="P:cysteine biosynthetic process via cystathionine"/>
    <property type="evidence" value="ECO:0007669"/>
    <property type="project" value="TreeGrafter"/>
</dbReference>
<comment type="catalytic activity">
    <reaction evidence="10">
        <text>L-homoserine = 2-oxobutanoate + NH4(+)</text>
        <dbReference type="Rhea" id="RHEA:24923"/>
        <dbReference type="ChEBI" id="CHEBI:16763"/>
        <dbReference type="ChEBI" id="CHEBI:28938"/>
        <dbReference type="ChEBI" id="CHEBI:57476"/>
        <dbReference type="EC" id="4.4.1.1"/>
    </reaction>
    <physiologicalReaction direction="left-to-right" evidence="10">
        <dbReference type="Rhea" id="RHEA:24924"/>
    </physiologicalReaction>
</comment>
<evidence type="ECO:0000256" key="5">
    <source>
        <dbReference type="ARBA" id="ARBA00017343"/>
    </source>
</evidence>
<dbReference type="InterPro" id="IPR003010">
    <property type="entry name" value="C-N_Hydrolase"/>
</dbReference>
<evidence type="ECO:0000259" key="19">
    <source>
        <dbReference type="PROSITE" id="PS50263"/>
    </source>
</evidence>
<dbReference type="InterPro" id="IPR015421">
    <property type="entry name" value="PyrdxlP-dep_Trfase_major"/>
</dbReference>
<comment type="catalytic activity">
    <reaction evidence="18">
        <text>L-homocysteine + H2O = 2-oxobutanoate + hydrogen sulfide + NH4(+) + H(+)</text>
        <dbReference type="Rhea" id="RHEA:14501"/>
        <dbReference type="ChEBI" id="CHEBI:15377"/>
        <dbReference type="ChEBI" id="CHEBI:15378"/>
        <dbReference type="ChEBI" id="CHEBI:16763"/>
        <dbReference type="ChEBI" id="CHEBI:28938"/>
        <dbReference type="ChEBI" id="CHEBI:29919"/>
        <dbReference type="ChEBI" id="CHEBI:58199"/>
        <dbReference type="EC" id="4.4.1.2"/>
    </reaction>
    <physiologicalReaction direction="left-to-right" evidence="18">
        <dbReference type="Rhea" id="RHEA:14502"/>
    </physiologicalReaction>
</comment>
<dbReference type="InterPro" id="IPR015422">
    <property type="entry name" value="PyrdxlP-dep_Trfase_small"/>
</dbReference>
<comment type="pathway">
    <text evidence="2">Amino-acid biosynthesis; L-cysteine biosynthesis; L-cysteine from L-homocysteine and L-serine: step 2/2.</text>
</comment>
<dbReference type="GO" id="GO:0030170">
    <property type="term" value="F:pyridoxal phosphate binding"/>
    <property type="evidence" value="ECO:0007669"/>
    <property type="project" value="InterPro"/>
</dbReference>
<dbReference type="CDD" id="cd00614">
    <property type="entry name" value="CGS_like"/>
    <property type="match status" value="2"/>
</dbReference>
<comment type="similarity">
    <text evidence="3">Belongs to the trans-sulfuration enzymes family.</text>
</comment>
<dbReference type="FunFam" id="3.40.640.10:FF:000009">
    <property type="entry name" value="Cystathionine gamma-synthase homolog"/>
    <property type="match status" value="2"/>
</dbReference>
<keyword evidence="21" id="KW-1185">Reference proteome</keyword>
<dbReference type="InterPro" id="IPR000277">
    <property type="entry name" value="Cys/Met-Metab_PyrdxlP-dep_enz"/>
</dbReference>
<dbReference type="PANTHER" id="PTHR11808">
    <property type="entry name" value="TRANS-SULFURATION ENZYME FAMILY MEMBER"/>
    <property type="match status" value="1"/>
</dbReference>
<dbReference type="GO" id="GO:0047982">
    <property type="term" value="F:homocysteine desulfhydrase activity"/>
    <property type="evidence" value="ECO:0007669"/>
    <property type="project" value="UniProtKB-EC"/>
</dbReference>
<keyword evidence="7" id="KW-0028">Amino-acid biosynthesis</keyword>
<accession>A0A7J6CZC4</accession>
<dbReference type="Gene3D" id="3.60.110.10">
    <property type="entry name" value="Carbon-nitrogen hydrolase"/>
    <property type="match status" value="1"/>
</dbReference>
<gene>
    <name evidence="20" type="ORF">G5714_007103</name>
</gene>